<keyword evidence="3" id="KW-1185">Reference proteome</keyword>
<dbReference type="EMBL" id="FQUP01000001">
    <property type="protein sequence ID" value="SHF30163.1"/>
    <property type="molecule type" value="Genomic_DNA"/>
</dbReference>
<dbReference type="AlphaFoldDB" id="A0A1M5AIY2"/>
<dbReference type="STRING" id="1122133.SAMN02745157_2146"/>
<dbReference type="InterPro" id="IPR009875">
    <property type="entry name" value="PilZ_domain"/>
</dbReference>
<gene>
    <name evidence="2" type="ORF">SAMN02745157_2146</name>
</gene>
<dbReference type="RefSeq" id="WP_073052599.1">
    <property type="nucleotide sequence ID" value="NZ_FQUP01000001.1"/>
</dbReference>
<reference evidence="2 3" key="1">
    <citation type="submission" date="2016-11" db="EMBL/GenBank/DDBJ databases">
        <authorList>
            <person name="Jaros S."/>
            <person name="Januszkiewicz K."/>
            <person name="Wedrychowicz H."/>
        </authorList>
    </citation>
    <scope>NUCLEOTIDE SEQUENCE [LARGE SCALE GENOMIC DNA]</scope>
    <source>
        <strain evidence="2 3">DSM 19436</strain>
    </source>
</reference>
<feature type="domain" description="PilZ" evidence="1">
    <location>
        <begin position="15"/>
        <end position="86"/>
    </location>
</feature>
<evidence type="ECO:0000313" key="3">
    <source>
        <dbReference type="Proteomes" id="UP000184485"/>
    </source>
</evidence>
<evidence type="ECO:0000313" key="2">
    <source>
        <dbReference type="EMBL" id="SHF30163.1"/>
    </source>
</evidence>
<protein>
    <recommendedName>
        <fullName evidence="1">PilZ domain-containing protein</fullName>
    </recommendedName>
</protein>
<organism evidence="2 3">
    <name type="scientific">Kaistia soli DSM 19436</name>
    <dbReference type="NCBI Taxonomy" id="1122133"/>
    <lineage>
        <taxon>Bacteria</taxon>
        <taxon>Pseudomonadati</taxon>
        <taxon>Pseudomonadota</taxon>
        <taxon>Alphaproteobacteria</taxon>
        <taxon>Hyphomicrobiales</taxon>
        <taxon>Kaistiaceae</taxon>
        <taxon>Kaistia</taxon>
    </lineage>
</organism>
<dbReference type="Pfam" id="PF07238">
    <property type="entry name" value="PilZ"/>
    <property type="match status" value="1"/>
</dbReference>
<sequence length="201" mass="22200">MLELATHRPTLDQYDRRRYRRYEIALLGRYMLESRREYPCQTIDISTDTLSLAAPIQGRIGERIVAYVDQLGRIEGTITRLSPNGFILAVTATLRKRDKLAATLEWLAEHALAKGIDARSGVRIVPRNPFSQLALANGRHERCRVIDLSITGAALAISERPAVGTPVALGGLVAQVIRHTDDGIAIAFDVAQDEAGLRAQF</sequence>
<proteinExistence type="predicted"/>
<dbReference type="GO" id="GO:0035438">
    <property type="term" value="F:cyclic-di-GMP binding"/>
    <property type="evidence" value="ECO:0007669"/>
    <property type="project" value="InterPro"/>
</dbReference>
<dbReference type="Proteomes" id="UP000184485">
    <property type="component" value="Unassembled WGS sequence"/>
</dbReference>
<dbReference type="OrthoDB" id="9798164at2"/>
<accession>A0A1M5AIY2</accession>
<name>A0A1M5AIY2_9HYPH</name>
<evidence type="ECO:0000259" key="1">
    <source>
        <dbReference type="Pfam" id="PF07238"/>
    </source>
</evidence>